<reference evidence="1" key="1">
    <citation type="journal article" date="2015" name="Nature">
        <title>Complex archaea that bridge the gap between prokaryotes and eukaryotes.</title>
        <authorList>
            <person name="Spang A."/>
            <person name="Saw J.H."/>
            <person name="Jorgensen S.L."/>
            <person name="Zaremba-Niedzwiedzka K."/>
            <person name="Martijn J."/>
            <person name="Lind A.E."/>
            <person name="van Eijk R."/>
            <person name="Schleper C."/>
            <person name="Guy L."/>
            <person name="Ettema T.J."/>
        </authorList>
    </citation>
    <scope>NUCLEOTIDE SEQUENCE</scope>
</reference>
<dbReference type="AlphaFoldDB" id="A0A0F9MPI5"/>
<accession>A0A0F9MPI5</accession>
<proteinExistence type="predicted"/>
<dbReference type="EMBL" id="LAZR01009707">
    <property type="protein sequence ID" value="KKM71052.1"/>
    <property type="molecule type" value="Genomic_DNA"/>
</dbReference>
<protein>
    <submittedName>
        <fullName evidence="1">Uncharacterized protein</fullName>
    </submittedName>
</protein>
<gene>
    <name evidence="1" type="ORF">LCGC14_1434500</name>
</gene>
<sequence>MRLLIFIAIFGLMPVDTVKVDTSVIIKQQQEMSQDIDSIQFYIKDLITKIDSIKNK</sequence>
<organism evidence="1">
    <name type="scientific">marine sediment metagenome</name>
    <dbReference type="NCBI Taxonomy" id="412755"/>
    <lineage>
        <taxon>unclassified sequences</taxon>
        <taxon>metagenomes</taxon>
        <taxon>ecological metagenomes</taxon>
    </lineage>
</organism>
<name>A0A0F9MPI5_9ZZZZ</name>
<evidence type="ECO:0000313" key="1">
    <source>
        <dbReference type="EMBL" id="KKM71052.1"/>
    </source>
</evidence>
<comment type="caution">
    <text evidence="1">The sequence shown here is derived from an EMBL/GenBank/DDBJ whole genome shotgun (WGS) entry which is preliminary data.</text>
</comment>